<evidence type="ECO:0000313" key="1">
    <source>
        <dbReference type="EMBL" id="KAH7946671.1"/>
    </source>
</evidence>
<sequence>MPHYRLQFLDDEADLDLPKIREKTVHQGVSAIRACLASVTYQHKRLQSVAHIYCFLVYERVLQPWVLYRLDPSQDHTNRVAGILNTVRRRREVAGYTKKTPSFTCTCLLAPDEVGCMQYIPHIFCFWPSYPCVAFHQPPPGFSSYGTGALCQILGGPPDNFRCGIYHGLNEAFGAAGRLNP</sequence>
<organism evidence="1 2">
    <name type="scientific">Rhipicephalus sanguineus</name>
    <name type="common">Brown dog tick</name>
    <name type="synonym">Ixodes sanguineus</name>
    <dbReference type="NCBI Taxonomy" id="34632"/>
    <lineage>
        <taxon>Eukaryota</taxon>
        <taxon>Metazoa</taxon>
        <taxon>Ecdysozoa</taxon>
        <taxon>Arthropoda</taxon>
        <taxon>Chelicerata</taxon>
        <taxon>Arachnida</taxon>
        <taxon>Acari</taxon>
        <taxon>Parasitiformes</taxon>
        <taxon>Ixodida</taxon>
        <taxon>Ixodoidea</taxon>
        <taxon>Ixodidae</taxon>
        <taxon>Rhipicephalinae</taxon>
        <taxon>Rhipicephalus</taxon>
        <taxon>Rhipicephalus</taxon>
    </lineage>
</organism>
<accession>A0A9D4PKR1</accession>
<reference evidence="1" key="1">
    <citation type="journal article" date="2020" name="Cell">
        <title>Large-Scale Comparative Analyses of Tick Genomes Elucidate Their Genetic Diversity and Vector Capacities.</title>
        <authorList>
            <consortium name="Tick Genome and Microbiome Consortium (TIGMIC)"/>
            <person name="Jia N."/>
            <person name="Wang J."/>
            <person name="Shi W."/>
            <person name="Du L."/>
            <person name="Sun Y."/>
            <person name="Zhan W."/>
            <person name="Jiang J.F."/>
            <person name="Wang Q."/>
            <person name="Zhang B."/>
            <person name="Ji P."/>
            <person name="Bell-Sakyi L."/>
            <person name="Cui X.M."/>
            <person name="Yuan T.T."/>
            <person name="Jiang B.G."/>
            <person name="Yang W.F."/>
            <person name="Lam T.T."/>
            <person name="Chang Q.C."/>
            <person name="Ding S.J."/>
            <person name="Wang X.J."/>
            <person name="Zhu J.G."/>
            <person name="Ruan X.D."/>
            <person name="Zhao L."/>
            <person name="Wei J.T."/>
            <person name="Ye R.Z."/>
            <person name="Que T.C."/>
            <person name="Du C.H."/>
            <person name="Zhou Y.H."/>
            <person name="Cheng J.X."/>
            <person name="Dai P.F."/>
            <person name="Guo W.B."/>
            <person name="Han X.H."/>
            <person name="Huang E.J."/>
            <person name="Li L.F."/>
            <person name="Wei W."/>
            <person name="Gao Y.C."/>
            <person name="Liu J.Z."/>
            <person name="Shao H.Z."/>
            <person name="Wang X."/>
            <person name="Wang C.C."/>
            <person name="Yang T.C."/>
            <person name="Huo Q.B."/>
            <person name="Li W."/>
            <person name="Chen H.Y."/>
            <person name="Chen S.E."/>
            <person name="Zhou L.G."/>
            <person name="Ni X.B."/>
            <person name="Tian J.H."/>
            <person name="Sheng Y."/>
            <person name="Liu T."/>
            <person name="Pan Y.S."/>
            <person name="Xia L.Y."/>
            <person name="Li J."/>
            <person name="Zhao F."/>
            <person name="Cao W.C."/>
        </authorList>
    </citation>
    <scope>NUCLEOTIDE SEQUENCE</scope>
    <source>
        <strain evidence="1">Rsan-2018</strain>
    </source>
</reference>
<dbReference type="AlphaFoldDB" id="A0A9D4PKR1"/>
<keyword evidence="2" id="KW-1185">Reference proteome</keyword>
<proteinExistence type="predicted"/>
<gene>
    <name evidence="1" type="ORF">HPB52_003195</name>
</gene>
<protein>
    <submittedName>
        <fullName evidence="1">Uncharacterized protein</fullName>
    </submittedName>
</protein>
<evidence type="ECO:0000313" key="2">
    <source>
        <dbReference type="Proteomes" id="UP000821837"/>
    </source>
</evidence>
<name>A0A9D4PKR1_RHISA</name>
<comment type="caution">
    <text evidence="1">The sequence shown here is derived from an EMBL/GenBank/DDBJ whole genome shotgun (WGS) entry which is preliminary data.</text>
</comment>
<dbReference type="EMBL" id="JABSTV010001252">
    <property type="protein sequence ID" value="KAH7946671.1"/>
    <property type="molecule type" value="Genomic_DNA"/>
</dbReference>
<dbReference type="Proteomes" id="UP000821837">
    <property type="component" value="Chromosome 6"/>
</dbReference>
<reference evidence="1" key="2">
    <citation type="submission" date="2021-09" db="EMBL/GenBank/DDBJ databases">
        <authorList>
            <person name="Jia N."/>
            <person name="Wang J."/>
            <person name="Shi W."/>
            <person name="Du L."/>
            <person name="Sun Y."/>
            <person name="Zhan W."/>
            <person name="Jiang J."/>
            <person name="Wang Q."/>
            <person name="Zhang B."/>
            <person name="Ji P."/>
            <person name="Sakyi L.B."/>
            <person name="Cui X."/>
            <person name="Yuan T."/>
            <person name="Jiang B."/>
            <person name="Yang W."/>
            <person name="Lam T.T.-Y."/>
            <person name="Chang Q."/>
            <person name="Ding S."/>
            <person name="Wang X."/>
            <person name="Zhu J."/>
            <person name="Ruan X."/>
            <person name="Zhao L."/>
            <person name="Wei J."/>
            <person name="Que T."/>
            <person name="Du C."/>
            <person name="Cheng J."/>
            <person name="Dai P."/>
            <person name="Han X."/>
            <person name="Huang E."/>
            <person name="Gao Y."/>
            <person name="Liu J."/>
            <person name="Shao H."/>
            <person name="Ye R."/>
            <person name="Li L."/>
            <person name="Wei W."/>
            <person name="Wang X."/>
            <person name="Wang C."/>
            <person name="Huo Q."/>
            <person name="Li W."/>
            <person name="Guo W."/>
            <person name="Chen H."/>
            <person name="Chen S."/>
            <person name="Zhou L."/>
            <person name="Zhou L."/>
            <person name="Ni X."/>
            <person name="Tian J."/>
            <person name="Zhou Y."/>
            <person name="Sheng Y."/>
            <person name="Liu T."/>
            <person name="Pan Y."/>
            <person name="Xia L."/>
            <person name="Li J."/>
            <person name="Zhao F."/>
            <person name="Cao W."/>
        </authorList>
    </citation>
    <scope>NUCLEOTIDE SEQUENCE</scope>
    <source>
        <strain evidence="1">Rsan-2018</strain>
        <tissue evidence="1">Larvae</tissue>
    </source>
</reference>